<dbReference type="SUPFAM" id="SSF53474">
    <property type="entry name" value="alpha/beta-Hydrolases"/>
    <property type="match status" value="1"/>
</dbReference>
<evidence type="ECO:0008006" key="3">
    <source>
        <dbReference type="Google" id="ProtNLM"/>
    </source>
</evidence>
<dbReference type="Proteomes" id="UP000466345">
    <property type="component" value="Unassembled WGS sequence"/>
</dbReference>
<sequence>MGSMSDDIAPVRMPRGDTAHGVLARELAEAAAAVRGAGREAAAVLSDPLFLRSLLRRPVSGARSLRALGRALARRDGLGYTGGAGAVAGRRGLGEELAVASLRLRLGGSAELAGAVAAGDSRRAGRILRRPVAGGGGLQALAGLVAEADAWGALTDRNPFNDAAAWAVVTGRPADPVRRPKRARVRRRLRPLAARRRCARLPGVCVTPPRPGGIGMLLRGLGTLGYDGRLAVLRVRAGDGVERYVALLPGRDPGSAASPRALCDAVAARAAGASAYVRGAHRALGEVLPLDAEVALVGHGAGGVVAMCLAGTAEVNDAWQVTHVVAVGAPLGPRRAYDPRTQVISLVNEHDVVPGLAGRGPVPAEWVSITWADPSYDFPVSHGVGVYADNLERLVPEERDRVDAMLADYVGSVLETAVFRLPAA</sequence>
<accession>A0A7K0CNR2</accession>
<organism evidence="1 2">
    <name type="scientific">Streptomyces smaragdinus</name>
    <dbReference type="NCBI Taxonomy" id="2585196"/>
    <lineage>
        <taxon>Bacteria</taxon>
        <taxon>Bacillati</taxon>
        <taxon>Actinomycetota</taxon>
        <taxon>Actinomycetes</taxon>
        <taxon>Kitasatosporales</taxon>
        <taxon>Streptomycetaceae</taxon>
        <taxon>Streptomyces</taxon>
    </lineage>
</organism>
<protein>
    <recommendedName>
        <fullName evidence="3">Fungal lipase-like domain-containing protein</fullName>
    </recommendedName>
</protein>
<dbReference type="InterPro" id="IPR029058">
    <property type="entry name" value="AB_hydrolase_fold"/>
</dbReference>
<proteinExistence type="predicted"/>
<gene>
    <name evidence="1" type="ORF">SRB5_52670</name>
</gene>
<comment type="caution">
    <text evidence="1">The sequence shown here is derived from an EMBL/GenBank/DDBJ whole genome shotgun (WGS) entry which is preliminary data.</text>
</comment>
<evidence type="ECO:0000313" key="2">
    <source>
        <dbReference type="Proteomes" id="UP000466345"/>
    </source>
</evidence>
<reference evidence="1 2" key="1">
    <citation type="submission" date="2019-10" db="EMBL/GenBank/DDBJ databases">
        <title>Streptomyces smaragdinus sp. nov. and Streptomyces fabii sp. nov., isolated from the gut of fungus growing-termite Macrotermes natalensis.</title>
        <authorList>
            <person name="Schwitalla J."/>
            <person name="Benndorf R."/>
            <person name="Martin K."/>
            <person name="De Beer W."/>
            <person name="Kaster A.-K."/>
            <person name="Vollmers J."/>
            <person name="Poulsen M."/>
            <person name="Beemelmanns C."/>
        </authorList>
    </citation>
    <scope>NUCLEOTIDE SEQUENCE [LARGE SCALE GENOMIC DNA]</scope>
    <source>
        <strain evidence="1 2">RB5</strain>
    </source>
</reference>
<dbReference type="Gene3D" id="3.40.50.1820">
    <property type="entry name" value="alpha/beta hydrolase"/>
    <property type="match status" value="1"/>
</dbReference>
<dbReference type="EMBL" id="WEGJ01000028">
    <property type="protein sequence ID" value="MQY15089.1"/>
    <property type="molecule type" value="Genomic_DNA"/>
</dbReference>
<dbReference type="AlphaFoldDB" id="A0A7K0CNR2"/>
<name>A0A7K0CNR2_9ACTN</name>
<keyword evidence="2" id="KW-1185">Reference proteome</keyword>
<evidence type="ECO:0000313" key="1">
    <source>
        <dbReference type="EMBL" id="MQY15089.1"/>
    </source>
</evidence>